<dbReference type="PANTHER" id="PTHR15926">
    <property type="entry name" value="ALL-TRANS RETINOIC ACID-INDUCED DIFFERENTIATION FACTOR"/>
    <property type="match status" value="1"/>
</dbReference>
<name>A0A8B9KTJ0_ASTMX</name>
<reference evidence="4" key="1">
    <citation type="submission" date="2025-08" db="UniProtKB">
        <authorList>
            <consortium name="Ensembl"/>
        </authorList>
    </citation>
    <scope>IDENTIFICATION</scope>
</reference>
<organism evidence="4 5">
    <name type="scientific">Astyanax mexicanus</name>
    <name type="common">Blind cave fish</name>
    <name type="synonym">Astyanax fasciatus mexicanus</name>
    <dbReference type="NCBI Taxonomy" id="7994"/>
    <lineage>
        <taxon>Eukaryota</taxon>
        <taxon>Metazoa</taxon>
        <taxon>Chordata</taxon>
        <taxon>Craniata</taxon>
        <taxon>Vertebrata</taxon>
        <taxon>Euteleostomi</taxon>
        <taxon>Actinopterygii</taxon>
        <taxon>Neopterygii</taxon>
        <taxon>Teleostei</taxon>
        <taxon>Ostariophysi</taxon>
        <taxon>Characiformes</taxon>
        <taxon>Characoidei</taxon>
        <taxon>Acestrorhamphidae</taxon>
        <taxon>Acestrorhamphinae</taxon>
        <taxon>Astyanax</taxon>
    </lineage>
</organism>
<proteinExistence type="predicted"/>
<dbReference type="OMA" id="KMAPHGP"/>
<accession>A0A8B9KTJ0</accession>
<keyword evidence="1" id="KW-0245">EGF-like domain</keyword>
<keyword evidence="2" id="KW-0812">Transmembrane</keyword>
<dbReference type="GO" id="GO:0045669">
    <property type="term" value="P:positive regulation of osteoblast differentiation"/>
    <property type="evidence" value="ECO:0007669"/>
    <property type="project" value="TreeGrafter"/>
</dbReference>
<dbReference type="PROSITE" id="PS00022">
    <property type="entry name" value="EGF_1"/>
    <property type="match status" value="1"/>
</dbReference>
<feature type="transmembrane region" description="Helical" evidence="2">
    <location>
        <begin position="12"/>
        <end position="29"/>
    </location>
</feature>
<feature type="domain" description="EGF-like" evidence="3">
    <location>
        <begin position="164"/>
        <end position="205"/>
    </location>
</feature>
<dbReference type="InterPro" id="IPR042350">
    <property type="entry name" value="ATRAID"/>
</dbReference>
<dbReference type="PROSITE" id="PS50026">
    <property type="entry name" value="EGF_3"/>
    <property type="match status" value="1"/>
</dbReference>
<keyword evidence="1" id="KW-1015">Disulfide bond</keyword>
<dbReference type="InterPro" id="IPR000742">
    <property type="entry name" value="EGF"/>
</dbReference>
<evidence type="ECO:0000256" key="2">
    <source>
        <dbReference type="SAM" id="Phobius"/>
    </source>
</evidence>
<feature type="disulfide bond" evidence="1">
    <location>
        <begin position="195"/>
        <end position="204"/>
    </location>
</feature>
<sequence length="241" mass="26167">MPAGVSASTLSAVYLFYIFLILSGVYVYSQQSEPQFCRLCDGVVQSGSAVWSACLSAGRIEGRCCIRNSSSSSSADDNGDDEDSIFGLDFSNCSLSRLDDLSEASAAFIIDLSNNPLSNLSDFVFQGFNQLGHLIMPIKLECPGGNISWDKVEVKGNTRLCEGQKNACNQTGMSWDCPENSLCMPYGPGFFECTCAQNFHGYKCLREGQFPMMEVMAILGGSTVVISALLWVTQRRKAKGI</sequence>
<protein>
    <submittedName>
        <fullName evidence="4">All-trans retinoic acid-induced differentiation factor</fullName>
    </submittedName>
</protein>
<dbReference type="SUPFAM" id="SSF52058">
    <property type="entry name" value="L domain-like"/>
    <property type="match status" value="1"/>
</dbReference>
<dbReference type="KEGG" id="amex:103029124"/>
<evidence type="ECO:0000313" key="4">
    <source>
        <dbReference type="Ensembl" id="ENSAMXP00005041935.1"/>
    </source>
</evidence>
<evidence type="ECO:0000313" key="5">
    <source>
        <dbReference type="Proteomes" id="UP000694621"/>
    </source>
</evidence>
<dbReference type="PANTHER" id="PTHR15926:SF1">
    <property type="entry name" value="ALL-TRANS RETINOIC ACID-INDUCED DIFFERENTIATION FACTOR"/>
    <property type="match status" value="1"/>
</dbReference>
<keyword evidence="2" id="KW-0472">Membrane</keyword>
<dbReference type="GeneID" id="103029124"/>
<dbReference type="CTD" id="51374"/>
<comment type="caution">
    <text evidence="1">Lacks conserved residue(s) required for the propagation of feature annotation.</text>
</comment>
<feature type="transmembrane region" description="Helical" evidence="2">
    <location>
        <begin position="212"/>
        <end position="232"/>
    </location>
</feature>
<keyword evidence="2" id="KW-1133">Transmembrane helix</keyword>
<evidence type="ECO:0000259" key="3">
    <source>
        <dbReference type="PROSITE" id="PS50026"/>
    </source>
</evidence>
<dbReference type="RefSeq" id="XP_007256710.2">
    <property type="nucleotide sequence ID" value="XM_007256648.4"/>
</dbReference>
<dbReference type="Ensembl" id="ENSAMXT00005045631.1">
    <property type="protein sequence ID" value="ENSAMXP00005041935.1"/>
    <property type="gene ID" value="ENSAMXG00005019587.1"/>
</dbReference>
<evidence type="ECO:0000256" key="1">
    <source>
        <dbReference type="PROSITE-ProRule" id="PRU00076"/>
    </source>
</evidence>
<dbReference type="Proteomes" id="UP000694621">
    <property type="component" value="Unplaced"/>
</dbReference>
<dbReference type="AlphaFoldDB" id="A0A8B9KTJ0"/>